<evidence type="ECO:0000313" key="2">
    <source>
        <dbReference type="EMBL" id="RKP18084.1"/>
    </source>
</evidence>
<dbReference type="InterPro" id="IPR051218">
    <property type="entry name" value="Sec_MonoDiacylglyc_Lipase"/>
</dbReference>
<dbReference type="GO" id="GO:0006629">
    <property type="term" value="P:lipid metabolic process"/>
    <property type="evidence" value="ECO:0007669"/>
    <property type="project" value="InterPro"/>
</dbReference>
<dbReference type="SUPFAM" id="SSF53474">
    <property type="entry name" value="alpha/beta-Hydrolases"/>
    <property type="match status" value="1"/>
</dbReference>
<proteinExistence type="predicted"/>
<dbReference type="Proteomes" id="UP000281549">
    <property type="component" value="Unassembled WGS sequence"/>
</dbReference>
<dbReference type="PANTHER" id="PTHR45856:SF11">
    <property type="entry name" value="FUNGAL LIPASE-LIKE DOMAIN-CONTAINING PROTEIN"/>
    <property type="match status" value="1"/>
</dbReference>
<keyword evidence="2" id="KW-0378">Hydrolase</keyword>
<sequence>MLAQPPENMFLSWFFAYLQLQTKLLLSSFYSSDITIPSELGKHLDERYVQNALKATGESLTIDNQRTFDPSTLSADNQKLLAAARYSSVAYCPENSIRQWACGTKCDYFTDTRVVSHFKTDVLGGSGFLAIEKSKTDGDVAILSFKGSESVSDWVSGLWHAGTDSTLSLNDESKRLYSGFHMAYLFIKSKAIKELTKLHDETKFSKLIITGHGQGGALAVLAGVDILENLNPEYKVEVVTFGAPRIGDPAFANHVNKVFAEHRASLTRVINSNDLVPHLPLSPAFQHHSNEVWVNSENVQTCKGAEEDPKCSNSLKSYSILPHLYIWDVVFGPMCN</sequence>
<feature type="domain" description="Fungal lipase-type" evidence="1">
    <location>
        <begin position="143"/>
        <end position="281"/>
    </location>
</feature>
<dbReference type="InterPro" id="IPR029058">
    <property type="entry name" value="AB_hydrolase_fold"/>
</dbReference>
<dbReference type="Pfam" id="PF01764">
    <property type="entry name" value="Lipase_3"/>
    <property type="match status" value="1"/>
</dbReference>
<dbReference type="EMBL" id="ML005567">
    <property type="protein sequence ID" value="RKP18084.1"/>
    <property type="molecule type" value="Genomic_DNA"/>
</dbReference>
<evidence type="ECO:0000259" key="1">
    <source>
        <dbReference type="Pfam" id="PF01764"/>
    </source>
</evidence>
<accession>A0A4P9YFM7</accession>
<dbReference type="GO" id="GO:0016787">
    <property type="term" value="F:hydrolase activity"/>
    <property type="evidence" value="ECO:0007669"/>
    <property type="project" value="UniProtKB-KW"/>
</dbReference>
<dbReference type="Gene3D" id="3.40.50.1820">
    <property type="entry name" value="alpha/beta hydrolase"/>
    <property type="match status" value="1"/>
</dbReference>
<dbReference type="InterPro" id="IPR002921">
    <property type="entry name" value="Fungal_lipase-type"/>
</dbReference>
<reference evidence="3" key="1">
    <citation type="journal article" date="2018" name="Nat. Microbiol.">
        <title>Leveraging single-cell genomics to expand the fungal tree of life.</title>
        <authorList>
            <person name="Ahrendt S.R."/>
            <person name="Quandt C.A."/>
            <person name="Ciobanu D."/>
            <person name="Clum A."/>
            <person name="Salamov A."/>
            <person name="Andreopoulos B."/>
            <person name="Cheng J.F."/>
            <person name="Woyke T."/>
            <person name="Pelin A."/>
            <person name="Henrissat B."/>
            <person name="Reynolds N.K."/>
            <person name="Benny G.L."/>
            <person name="Smith M.E."/>
            <person name="James T.Y."/>
            <person name="Grigoriev I.V."/>
        </authorList>
    </citation>
    <scope>NUCLEOTIDE SEQUENCE [LARGE SCALE GENOMIC DNA]</scope>
    <source>
        <strain evidence="3">CSF55</strain>
    </source>
</reference>
<name>A0A4P9YFM7_ROZAC</name>
<evidence type="ECO:0000313" key="3">
    <source>
        <dbReference type="Proteomes" id="UP000281549"/>
    </source>
</evidence>
<dbReference type="AlphaFoldDB" id="A0A4P9YFM7"/>
<dbReference type="CDD" id="cd00519">
    <property type="entry name" value="Lipase_3"/>
    <property type="match status" value="1"/>
</dbReference>
<dbReference type="PANTHER" id="PTHR45856">
    <property type="entry name" value="ALPHA/BETA-HYDROLASES SUPERFAMILY PROTEIN"/>
    <property type="match status" value="1"/>
</dbReference>
<protein>
    <submittedName>
        <fullName evidence="2">Alpha/beta-hydrolase</fullName>
    </submittedName>
</protein>
<gene>
    <name evidence="2" type="ORF">ROZALSC1DRAFT_30182</name>
</gene>
<organism evidence="2 3">
    <name type="scientific">Rozella allomycis (strain CSF55)</name>
    <dbReference type="NCBI Taxonomy" id="988480"/>
    <lineage>
        <taxon>Eukaryota</taxon>
        <taxon>Fungi</taxon>
        <taxon>Fungi incertae sedis</taxon>
        <taxon>Cryptomycota</taxon>
        <taxon>Cryptomycota incertae sedis</taxon>
        <taxon>Rozella</taxon>
    </lineage>
</organism>